<dbReference type="STRING" id="1612624.ADU59_09700"/>
<comment type="subcellular location">
    <subcellularLocation>
        <location evidence="1">Periplasm</location>
    </subcellularLocation>
</comment>
<dbReference type="GO" id="GO:0042597">
    <property type="term" value="C:periplasmic space"/>
    <property type="evidence" value="ECO:0007669"/>
    <property type="project" value="UniProtKB-SubCell"/>
</dbReference>
<dbReference type="Pfam" id="PF01547">
    <property type="entry name" value="SBP_bac_1"/>
    <property type="match status" value="1"/>
</dbReference>
<dbReference type="InterPro" id="IPR006311">
    <property type="entry name" value="TAT_signal"/>
</dbReference>
<dbReference type="PROSITE" id="PS51318">
    <property type="entry name" value="TAT"/>
    <property type="match status" value="1"/>
</dbReference>
<evidence type="ECO:0000256" key="2">
    <source>
        <dbReference type="ARBA" id="ARBA00008520"/>
    </source>
</evidence>
<evidence type="ECO:0000256" key="1">
    <source>
        <dbReference type="ARBA" id="ARBA00004418"/>
    </source>
</evidence>
<evidence type="ECO:0000313" key="6">
    <source>
        <dbReference type="Proteomes" id="UP000093111"/>
    </source>
</evidence>
<dbReference type="SUPFAM" id="SSF53850">
    <property type="entry name" value="Periplasmic binding protein-like II"/>
    <property type="match status" value="1"/>
</dbReference>
<keyword evidence="3" id="KW-0574">Periplasm</keyword>
<dbReference type="NCBIfam" id="TIGR01409">
    <property type="entry name" value="TAT_signal_seq"/>
    <property type="match status" value="1"/>
</dbReference>
<dbReference type="EMBL" id="LGLV01000006">
    <property type="protein sequence ID" value="OBZ95868.1"/>
    <property type="molecule type" value="Genomic_DNA"/>
</dbReference>
<dbReference type="AlphaFoldDB" id="A0A1C7P3P0"/>
<evidence type="ECO:0000256" key="4">
    <source>
        <dbReference type="SAM" id="SignalP"/>
    </source>
</evidence>
<comment type="similarity">
    <text evidence="2">Belongs to the bacterial solute-binding protein 1 family.</text>
</comment>
<keyword evidence="4" id="KW-0732">Signal</keyword>
<dbReference type="InterPro" id="IPR019546">
    <property type="entry name" value="TAT_signal_bac_arc"/>
</dbReference>
<evidence type="ECO:0000313" key="5">
    <source>
        <dbReference type="EMBL" id="OBZ95868.1"/>
    </source>
</evidence>
<keyword evidence="6" id="KW-1185">Reference proteome</keyword>
<organism evidence="5 6">
    <name type="scientific">Pararhizobium polonicum</name>
    <dbReference type="NCBI Taxonomy" id="1612624"/>
    <lineage>
        <taxon>Bacteria</taxon>
        <taxon>Pseudomonadati</taxon>
        <taxon>Pseudomonadota</taxon>
        <taxon>Alphaproteobacteria</taxon>
        <taxon>Hyphomicrobiales</taxon>
        <taxon>Rhizobiaceae</taxon>
        <taxon>Rhizobium/Agrobacterium group</taxon>
        <taxon>Pararhizobium</taxon>
    </lineage>
</organism>
<name>A0A1C7P3P0_9HYPH</name>
<sequence>MNTKMQFLRTTRRRFLQASGAAIASAALYSPAIAQSKQLTIISNRGDVNQRAALERIAKEFGDAAGATVTINNMDHEAHKTAIRNYLVASPPDICFWFSGSRMRTFVEKGLFDDISDLVQRENYKDVLGATLGSVTVNGAQYGLPTGGILWGLYYRQDTFDQFGLTVPKTFDDFFTLAEQSKKAGIIPMSMGTKDQWPAGGWFDHMNLRINGLEHHMDLMAGKVKYTDPSLKDVFDRWETLIKADFFTPNGTSFAWDPAAAALVQKKAAMMDLGNFIKYAFPPEDLAQVRFAPFPEIKPGMAQYEDFSVDSIHLPSGSKNKELAREFLAYFYKPENLAAYLAPEGNVPARNDCPISDDPILKMAVEEMKKVKGTSQYYDRDTDPDLAQAGLKGLQEFMVKPERRDTILQQIERTRARIHG</sequence>
<proteinExistence type="inferred from homology"/>
<protein>
    <submittedName>
        <fullName evidence="5">ABC transporter substrate-binding protein</fullName>
    </submittedName>
</protein>
<accession>A0A1C7P3P0</accession>
<dbReference type="PANTHER" id="PTHR43649">
    <property type="entry name" value="ARABINOSE-BINDING PROTEIN-RELATED"/>
    <property type="match status" value="1"/>
</dbReference>
<dbReference type="PATRIC" id="fig|1612624.7.peg.3483"/>
<dbReference type="InterPro" id="IPR050490">
    <property type="entry name" value="Bact_solute-bd_prot1"/>
</dbReference>
<dbReference type="Gene3D" id="3.40.190.10">
    <property type="entry name" value="Periplasmic binding protein-like II"/>
    <property type="match status" value="2"/>
</dbReference>
<gene>
    <name evidence="5" type="ORF">ADU59_09700</name>
</gene>
<comment type="caution">
    <text evidence="5">The sequence shown here is derived from an EMBL/GenBank/DDBJ whole genome shotgun (WGS) entry which is preliminary data.</text>
</comment>
<dbReference type="Proteomes" id="UP000093111">
    <property type="component" value="Unassembled WGS sequence"/>
</dbReference>
<feature type="signal peptide" evidence="4">
    <location>
        <begin position="1"/>
        <end position="34"/>
    </location>
</feature>
<dbReference type="RefSeq" id="WP_068954128.1">
    <property type="nucleotide sequence ID" value="NZ_LGLV01000006.1"/>
</dbReference>
<evidence type="ECO:0000256" key="3">
    <source>
        <dbReference type="ARBA" id="ARBA00022764"/>
    </source>
</evidence>
<reference evidence="5 6" key="1">
    <citation type="journal article" date="2016" name="Syst. Appl. Microbiol.">
        <title>Pararhizobium polonicum sp. nov. isolated from tumors on stone fruit rootstocks.</title>
        <authorList>
            <person name="Pulawska J."/>
            <person name="Kuzmanovic N."/>
            <person name="Willems A."/>
            <person name="Pothier J.F."/>
        </authorList>
    </citation>
    <scope>NUCLEOTIDE SEQUENCE [LARGE SCALE GENOMIC DNA]</scope>
    <source>
        <strain evidence="5 6">F5.1</strain>
    </source>
</reference>
<feature type="chain" id="PRO_5008890217" evidence="4">
    <location>
        <begin position="35"/>
        <end position="420"/>
    </location>
</feature>
<dbReference type="InterPro" id="IPR006059">
    <property type="entry name" value="SBP"/>
</dbReference>